<dbReference type="KEGG" id="ccp:CHC_T00000929001"/>
<dbReference type="RefSeq" id="XP_005718206.1">
    <property type="nucleotide sequence ID" value="XM_005718149.1"/>
</dbReference>
<reference evidence="3" key="1">
    <citation type="journal article" date="2013" name="Proc. Natl. Acad. Sci. U.S.A.">
        <title>Genome structure and metabolic features in the red seaweed Chondrus crispus shed light on evolution of the Archaeplastida.</title>
        <authorList>
            <person name="Collen J."/>
            <person name="Porcel B."/>
            <person name="Carre W."/>
            <person name="Ball S.G."/>
            <person name="Chaparro C."/>
            <person name="Tonon T."/>
            <person name="Barbeyron T."/>
            <person name="Michel G."/>
            <person name="Noel B."/>
            <person name="Valentin K."/>
            <person name="Elias M."/>
            <person name="Artiguenave F."/>
            <person name="Arun A."/>
            <person name="Aury J.M."/>
            <person name="Barbosa-Neto J.F."/>
            <person name="Bothwell J.H."/>
            <person name="Bouget F.Y."/>
            <person name="Brillet L."/>
            <person name="Cabello-Hurtado F."/>
            <person name="Capella-Gutierrez S."/>
            <person name="Charrier B."/>
            <person name="Cladiere L."/>
            <person name="Cock J.M."/>
            <person name="Coelho S.M."/>
            <person name="Colleoni C."/>
            <person name="Czjzek M."/>
            <person name="Da Silva C."/>
            <person name="Delage L."/>
            <person name="Denoeud F."/>
            <person name="Deschamps P."/>
            <person name="Dittami S.M."/>
            <person name="Gabaldon T."/>
            <person name="Gachon C.M."/>
            <person name="Groisillier A."/>
            <person name="Herve C."/>
            <person name="Jabbari K."/>
            <person name="Katinka M."/>
            <person name="Kloareg B."/>
            <person name="Kowalczyk N."/>
            <person name="Labadie K."/>
            <person name="Leblanc C."/>
            <person name="Lopez P.J."/>
            <person name="McLachlan D.H."/>
            <person name="Meslet-Cladiere L."/>
            <person name="Moustafa A."/>
            <person name="Nehr Z."/>
            <person name="Nyvall Collen P."/>
            <person name="Panaud O."/>
            <person name="Partensky F."/>
            <person name="Poulain J."/>
            <person name="Rensing S.A."/>
            <person name="Rousvoal S."/>
            <person name="Samson G."/>
            <person name="Symeonidi A."/>
            <person name="Weissenbach J."/>
            <person name="Zambounis A."/>
            <person name="Wincker P."/>
            <person name="Boyen C."/>
        </authorList>
    </citation>
    <scope>NUCLEOTIDE SEQUENCE [LARGE SCALE GENOMIC DNA]</scope>
    <source>
        <strain evidence="3">cv. Stackhouse</strain>
    </source>
</reference>
<gene>
    <name evidence="2" type="ORF">CHC_T00000929001</name>
</gene>
<dbReference type="AlphaFoldDB" id="R7QLH3"/>
<dbReference type="Proteomes" id="UP000012073">
    <property type="component" value="Unassembled WGS sequence"/>
</dbReference>
<dbReference type="OrthoDB" id="44820at2759"/>
<dbReference type="PANTHER" id="PTHR34123">
    <property type="entry name" value="OS04G0578200 PROTEIN"/>
    <property type="match status" value="1"/>
</dbReference>
<feature type="region of interest" description="Disordered" evidence="1">
    <location>
        <begin position="1"/>
        <end position="36"/>
    </location>
</feature>
<dbReference type="PhylomeDB" id="R7QLH3"/>
<proteinExistence type="predicted"/>
<dbReference type="Pfam" id="PF10184">
    <property type="entry name" value="DUF2358"/>
    <property type="match status" value="1"/>
</dbReference>
<dbReference type="GeneID" id="17325927"/>
<dbReference type="InterPro" id="IPR032710">
    <property type="entry name" value="NTF2-like_dom_sf"/>
</dbReference>
<dbReference type="Gramene" id="CDF38321">
    <property type="protein sequence ID" value="CDF38321"/>
    <property type="gene ID" value="CHC_T00000929001"/>
</dbReference>
<evidence type="ECO:0000256" key="1">
    <source>
        <dbReference type="SAM" id="MobiDB-lite"/>
    </source>
</evidence>
<organism evidence="2 3">
    <name type="scientific">Chondrus crispus</name>
    <name type="common">Carrageen Irish moss</name>
    <name type="synonym">Polymorpha crispa</name>
    <dbReference type="NCBI Taxonomy" id="2769"/>
    <lineage>
        <taxon>Eukaryota</taxon>
        <taxon>Rhodophyta</taxon>
        <taxon>Florideophyceae</taxon>
        <taxon>Rhodymeniophycidae</taxon>
        <taxon>Gigartinales</taxon>
        <taxon>Gigartinaceae</taxon>
        <taxon>Chondrus</taxon>
    </lineage>
</organism>
<keyword evidence="3" id="KW-1185">Reference proteome</keyword>
<protein>
    <submittedName>
        <fullName evidence="2">Uncharacterized protein</fullName>
    </submittedName>
</protein>
<dbReference type="PANTHER" id="PTHR34123:SF1">
    <property type="entry name" value="OS04G0578200 PROTEIN"/>
    <property type="match status" value="1"/>
</dbReference>
<dbReference type="SUPFAM" id="SSF54427">
    <property type="entry name" value="NTF2-like"/>
    <property type="match status" value="1"/>
</dbReference>
<dbReference type="InterPro" id="IPR018790">
    <property type="entry name" value="DUF2358"/>
</dbReference>
<dbReference type="STRING" id="2769.R7QLH3"/>
<dbReference type="EMBL" id="HG001916">
    <property type="protein sequence ID" value="CDF38321.1"/>
    <property type="molecule type" value="Genomic_DNA"/>
</dbReference>
<accession>R7QLH3</accession>
<evidence type="ECO:0000313" key="2">
    <source>
        <dbReference type="EMBL" id="CDF38321.1"/>
    </source>
</evidence>
<evidence type="ECO:0000313" key="3">
    <source>
        <dbReference type="Proteomes" id="UP000012073"/>
    </source>
</evidence>
<sequence>MSAFVSPTFRIPSSGRTPPRCAPRATALSPTSKREPSPAVKAVITRLREELPALFEDPSTADYSLYTDTVTFEDPLNKFRGVSRYASNINFLNSSPVFTDAKLTLYDVAVIGPQLSTVRTRWALQMVANLPWKPCVAFTGQSDYVVNDEGKVYEHIDYWDSLEDSAFFAPKAVVDLVSQCKPGRISPLDLGGFELLRRTAACEVRKFGIGDRQGVYLKPVDRQDALKVWEVTPDRAEGSNSCTVDLVAVVTIDSKEMSSQFLDRRVRELREALDTVDYATPASEWFLVKNTVRGRPIYEVWHLLEDANADVNE</sequence>
<name>R7QLH3_CHOCR</name>